<reference evidence="3" key="1">
    <citation type="submission" date="2023-03" db="EMBL/GenBank/DDBJ databases">
        <title>Selenobaculum gbiensis gen. nov. sp. nov., a new bacterium isolated from the gut microbiota of IBD patient.</title>
        <authorList>
            <person name="Yeo S."/>
            <person name="Park H."/>
            <person name="Huh C.S."/>
        </authorList>
    </citation>
    <scope>NUCLEOTIDE SEQUENCE</scope>
    <source>
        <strain evidence="3">ICN-92133</strain>
    </source>
</reference>
<dbReference type="RefSeq" id="WP_309320440.1">
    <property type="nucleotide sequence ID" value="NZ_CP120678.1"/>
</dbReference>
<evidence type="ECO:0000256" key="1">
    <source>
        <dbReference type="SAM" id="MobiDB-lite"/>
    </source>
</evidence>
<name>A0A9Y2AI92_9FIRM</name>
<evidence type="ECO:0000313" key="4">
    <source>
        <dbReference type="Proteomes" id="UP001243623"/>
    </source>
</evidence>
<protein>
    <submittedName>
        <fullName evidence="3">Phage baseplate assembly protein V</fullName>
    </submittedName>
</protein>
<organism evidence="3 4">
    <name type="scientific">Selenobaculum gibii</name>
    <dbReference type="NCBI Taxonomy" id="3054208"/>
    <lineage>
        <taxon>Bacteria</taxon>
        <taxon>Bacillati</taxon>
        <taxon>Bacillota</taxon>
        <taxon>Negativicutes</taxon>
        <taxon>Selenomonadales</taxon>
        <taxon>Selenomonadaceae</taxon>
        <taxon>Selenobaculum</taxon>
    </lineage>
</organism>
<proteinExistence type="predicted"/>
<dbReference type="InterPro" id="IPR006531">
    <property type="entry name" value="Gp5/Vgr_OB"/>
</dbReference>
<keyword evidence="4" id="KW-1185">Reference proteome</keyword>
<gene>
    <name evidence="3" type="ORF">P3F81_12070</name>
</gene>
<sequence length="203" mass="22235">MANTQELATTLKTIIKELFPELNGYNFPLKAKVVKVNEAGGNIDAFHKVYSVDVQPLKADGSIDDENPTIPDVEIPVCWAGNQRGIFCLPEVGATVRIAYYYNDPSHPYVDAILGEGFQVPKHALGSLIIQQKDGVRIEVDKNSNIHIKTMEKIFLVSGSHPVAFADIVKSIFDSHTHPTPHGESGVPSQQMDGHDSKQVFTG</sequence>
<dbReference type="Proteomes" id="UP001243623">
    <property type="component" value="Chromosome"/>
</dbReference>
<evidence type="ECO:0000313" key="3">
    <source>
        <dbReference type="EMBL" id="WIW70604.1"/>
    </source>
</evidence>
<feature type="compositionally biased region" description="Basic and acidic residues" evidence="1">
    <location>
        <begin position="193"/>
        <end position="203"/>
    </location>
</feature>
<accession>A0A9Y2AI92</accession>
<feature type="region of interest" description="Disordered" evidence="1">
    <location>
        <begin position="177"/>
        <end position="203"/>
    </location>
</feature>
<feature type="domain" description="Gp5/Type VI secretion system Vgr protein OB-fold" evidence="2">
    <location>
        <begin position="78"/>
        <end position="110"/>
    </location>
</feature>
<dbReference type="KEGG" id="sgbi:P3F81_12070"/>
<dbReference type="SUPFAM" id="SSF69255">
    <property type="entry name" value="gp5 N-terminal domain-like"/>
    <property type="match status" value="1"/>
</dbReference>
<dbReference type="Gene3D" id="2.40.50.230">
    <property type="entry name" value="Gp5 N-terminal domain"/>
    <property type="match status" value="1"/>
</dbReference>
<dbReference type="AlphaFoldDB" id="A0A9Y2AI92"/>
<dbReference type="EMBL" id="CP120678">
    <property type="protein sequence ID" value="WIW70604.1"/>
    <property type="molecule type" value="Genomic_DNA"/>
</dbReference>
<dbReference type="InterPro" id="IPR037026">
    <property type="entry name" value="Vgr_OB-fold_dom_sf"/>
</dbReference>
<dbReference type="Pfam" id="PF04717">
    <property type="entry name" value="Phage_base_V"/>
    <property type="match status" value="1"/>
</dbReference>
<evidence type="ECO:0000259" key="2">
    <source>
        <dbReference type="Pfam" id="PF04717"/>
    </source>
</evidence>